<comment type="similarity">
    <text evidence="6">Belongs to the tRNA(Ile)-lysidine synthase family.</text>
</comment>
<keyword evidence="4 6" id="KW-0067">ATP-binding</keyword>
<dbReference type="AlphaFoldDB" id="K2HNJ8"/>
<keyword evidence="6" id="KW-0963">Cytoplasm</keyword>
<feature type="binding site" evidence="6">
    <location>
        <begin position="26"/>
        <end position="31"/>
    </location>
    <ligand>
        <name>ATP</name>
        <dbReference type="ChEBI" id="CHEBI:30616"/>
    </ligand>
</feature>
<evidence type="ECO:0000259" key="7">
    <source>
        <dbReference type="Pfam" id="PF01171"/>
    </source>
</evidence>
<dbReference type="PATRIC" id="fig|1231392.3.peg.1286"/>
<evidence type="ECO:0000256" key="3">
    <source>
        <dbReference type="ARBA" id="ARBA00022741"/>
    </source>
</evidence>
<dbReference type="EC" id="6.3.4.19" evidence="6"/>
<keyword evidence="2 6" id="KW-0819">tRNA processing</keyword>
<dbReference type="PANTHER" id="PTHR43033">
    <property type="entry name" value="TRNA(ILE)-LYSIDINE SYNTHASE-RELATED"/>
    <property type="match status" value="1"/>
</dbReference>
<comment type="subcellular location">
    <subcellularLocation>
        <location evidence="6">Cytoplasm</location>
    </subcellularLocation>
</comment>
<dbReference type="eggNOG" id="COG0037">
    <property type="taxonomic scope" value="Bacteria"/>
</dbReference>
<name>K2HNJ8_9RHOB</name>
<keyword evidence="3 6" id="KW-0547">Nucleotide-binding</keyword>
<accession>K2HNJ8</accession>
<evidence type="ECO:0000256" key="2">
    <source>
        <dbReference type="ARBA" id="ARBA00022694"/>
    </source>
</evidence>
<comment type="function">
    <text evidence="6">Ligates lysine onto the cytidine present at position 34 of the AUA codon-specific tRNA(Ile) that contains the anticodon CAU, in an ATP-dependent manner. Cytidine is converted to lysidine, thus changing the amino acid specificity of the tRNA from methionine to isoleucine.</text>
</comment>
<dbReference type="InterPro" id="IPR012094">
    <property type="entry name" value="tRNA_Ile_lys_synt"/>
</dbReference>
<comment type="caution">
    <text evidence="8">The sequence shown here is derived from an EMBL/GenBank/DDBJ whole genome shotgun (WGS) entry which is preliminary data.</text>
</comment>
<dbReference type="SUPFAM" id="SSF52402">
    <property type="entry name" value="Adenine nucleotide alpha hydrolases-like"/>
    <property type="match status" value="1"/>
</dbReference>
<dbReference type="Pfam" id="PF01171">
    <property type="entry name" value="ATP_bind_3"/>
    <property type="match status" value="1"/>
</dbReference>
<dbReference type="GO" id="GO:0005737">
    <property type="term" value="C:cytoplasm"/>
    <property type="evidence" value="ECO:0007669"/>
    <property type="project" value="UniProtKB-SubCell"/>
</dbReference>
<dbReference type="HAMAP" id="MF_01161">
    <property type="entry name" value="tRNA_Ile_lys_synt"/>
    <property type="match status" value="1"/>
</dbReference>
<sequence length="404" mass="43963">MTLAPTFAATMDRIAGGFWPLGLAVSGGGDSMALLHLAAEWAGPSRRKLHVVTVDHGLRDGSADEAVMVRRQAAALGLTHDTLVWRRETMGNLQDAARSARRGLIAAWAARLGVDAVLLGHTRDDQAETVLMRMARGSGVDGLAGMAEVGRAQGIAWLRPLLTRGRAELRDWLTKRGLDWAEDPGNENSAFDRVRARRMAGTLADLGLSAARLELLSAHMARARDVLNDAMRDLAGQAVRQDGPDLVLDRAALLAARPETRMRLLAAGLRWISGNPYRPRFAALQGMVDTLDNGTLHGVLLRRQRGSVRLMREPRAVRDTVSRTDDAWDGRWCLSGPHDAALTVRSLADRAYAGGRWPVGTLAASPAIWRGETLVAAPLQEPGGLWSARLADGRDDFHRWLRSH</sequence>
<dbReference type="EMBL" id="AMGO01000021">
    <property type="protein sequence ID" value="EKE44444.1"/>
    <property type="molecule type" value="Genomic_DNA"/>
</dbReference>
<evidence type="ECO:0000256" key="5">
    <source>
        <dbReference type="ARBA" id="ARBA00048539"/>
    </source>
</evidence>
<dbReference type="GO" id="GO:0006400">
    <property type="term" value="P:tRNA modification"/>
    <property type="evidence" value="ECO:0007669"/>
    <property type="project" value="UniProtKB-UniRule"/>
</dbReference>
<evidence type="ECO:0000256" key="1">
    <source>
        <dbReference type="ARBA" id="ARBA00022598"/>
    </source>
</evidence>
<dbReference type="PANTHER" id="PTHR43033:SF5">
    <property type="entry name" value="TRNA(ILE)-LYSIDINE SYNTHETASE"/>
    <property type="match status" value="1"/>
</dbReference>
<proteinExistence type="inferred from homology"/>
<dbReference type="CDD" id="cd01992">
    <property type="entry name" value="TilS_N"/>
    <property type="match status" value="1"/>
</dbReference>
<dbReference type="GO" id="GO:0032267">
    <property type="term" value="F:tRNA(Ile)-lysidine synthase activity"/>
    <property type="evidence" value="ECO:0007669"/>
    <property type="project" value="UniProtKB-EC"/>
</dbReference>
<dbReference type="InterPro" id="IPR011063">
    <property type="entry name" value="TilS/TtcA_N"/>
</dbReference>
<dbReference type="GO" id="GO:0005524">
    <property type="term" value="F:ATP binding"/>
    <property type="evidence" value="ECO:0007669"/>
    <property type="project" value="UniProtKB-UniRule"/>
</dbReference>
<keyword evidence="1 6" id="KW-0436">Ligase</keyword>
<evidence type="ECO:0000313" key="9">
    <source>
        <dbReference type="Proteomes" id="UP000006765"/>
    </source>
</evidence>
<evidence type="ECO:0000256" key="4">
    <source>
        <dbReference type="ARBA" id="ARBA00022840"/>
    </source>
</evidence>
<dbReference type="STRING" id="1231392.OCGS_1282"/>
<organism evidence="8 9">
    <name type="scientific">Oceaniovalibus guishaninsula JLT2003</name>
    <dbReference type="NCBI Taxonomy" id="1231392"/>
    <lineage>
        <taxon>Bacteria</taxon>
        <taxon>Pseudomonadati</taxon>
        <taxon>Pseudomonadota</taxon>
        <taxon>Alphaproteobacteria</taxon>
        <taxon>Rhodobacterales</taxon>
        <taxon>Roseobacteraceae</taxon>
        <taxon>Oceaniovalibus</taxon>
    </lineage>
</organism>
<evidence type="ECO:0000256" key="6">
    <source>
        <dbReference type="HAMAP-Rule" id="MF_01161"/>
    </source>
</evidence>
<keyword evidence="9" id="KW-1185">Reference proteome</keyword>
<dbReference type="Gene3D" id="3.40.50.620">
    <property type="entry name" value="HUPs"/>
    <property type="match status" value="1"/>
</dbReference>
<gene>
    <name evidence="6" type="primary">tilS</name>
    <name evidence="8" type="ORF">OCGS_1282</name>
</gene>
<reference evidence="8 9" key="1">
    <citation type="journal article" date="2012" name="J. Bacteriol.">
        <title>Draft Genome Sequence of Oceaniovalibus guishaninsula JLT2003T.</title>
        <authorList>
            <person name="Tang K."/>
            <person name="Liu K."/>
            <person name="Jiao N."/>
        </authorList>
    </citation>
    <scope>NUCLEOTIDE SEQUENCE [LARGE SCALE GENOMIC DNA]</scope>
    <source>
        <strain evidence="8 9">JLT2003</strain>
    </source>
</reference>
<comment type="catalytic activity">
    <reaction evidence="5 6">
        <text>cytidine(34) in tRNA(Ile2) + L-lysine + ATP = lysidine(34) in tRNA(Ile2) + AMP + diphosphate + H(+)</text>
        <dbReference type="Rhea" id="RHEA:43744"/>
        <dbReference type="Rhea" id="RHEA-COMP:10625"/>
        <dbReference type="Rhea" id="RHEA-COMP:10670"/>
        <dbReference type="ChEBI" id="CHEBI:15378"/>
        <dbReference type="ChEBI" id="CHEBI:30616"/>
        <dbReference type="ChEBI" id="CHEBI:32551"/>
        <dbReference type="ChEBI" id="CHEBI:33019"/>
        <dbReference type="ChEBI" id="CHEBI:82748"/>
        <dbReference type="ChEBI" id="CHEBI:83665"/>
        <dbReference type="ChEBI" id="CHEBI:456215"/>
        <dbReference type="EC" id="6.3.4.19"/>
    </reaction>
</comment>
<dbReference type="Proteomes" id="UP000006765">
    <property type="component" value="Unassembled WGS sequence"/>
</dbReference>
<dbReference type="NCBIfam" id="TIGR02432">
    <property type="entry name" value="lysidine_TilS_N"/>
    <property type="match status" value="1"/>
</dbReference>
<dbReference type="InterPro" id="IPR014729">
    <property type="entry name" value="Rossmann-like_a/b/a_fold"/>
</dbReference>
<feature type="domain" description="tRNA(Ile)-lysidine/2-thiocytidine synthase N-terminal" evidence="7">
    <location>
        <begin position="23"/>
        <end position="198"/>
    </location>
</feature>
<dbReference type="InterPro" id="IPR012795">
    <property type="entry name" value="tRNA_Ile_lys_synt_N"/>
</dbReference>
<comment type="domain">
    <text evidence="6">The N-terminal region contains the highly conserved SGGXDS motif, predicted to be a P-loop motif involved in ATP binding.</text>
</comment>
<evidence type="ECO:0000313" key="8">
    <source>
        <dbReference type="EMBL" id="EKE44444.1"/>
    </source>
</evidence>
<protein>
    <recommendedName>
        <fullName evidence="6">tRNA(Ile)-lysidine synthase</fullName>
        <ecNumber evidence="6">6.3.4.19</ecNumber>
    </recommendedName>
    <alternativeName>
        <fullName evidence="6">tRNA(Ile)-2-lysyl-cytidine synthase</fullName>
    </alternativeName>
    <alternativeName>
        <fullName evidence="6">tRNA(Ile)-lysidine synthetase</fullName>
    </alternativeName>
</protein>